<dbReference type="InterPro" id="IPR023213">
    <property type="entry name" value="CAT-like_dom_sf"/>
</dbReference>
<dbReference type="InterPro" id="IPR036736">
    <property type="entry name" value="ACP-like_sf"/>
</dbReference>
<dbReference type="Pfam" id="PF00668">
    <property type="entry name" value="Condensation"/>
    <property type="match status" value="6"/>
</dbReference>
<dbReference type="GO" id="GO:0016874">
    <property type="term" value="F:ligase activity"/>
    <property type="evidence" value="ECO:0007669"/>
    <property type="project" value="UniProtKB-KW"/>
</dbReference>
<dbReference type="GO" id="GO:0017000">
    <property type="term" value="P:antibiotic biosynthetic process"/>
    <property type="evidence" value="ECO:0007669"/>
    <property type="project" value="UniProtKB-KW"/>
</dbReference>
<dbReference type="FunFam" id="3.40.50.980:FF:000001">
    <property type="entry name" value="Non-ribosomal peptide synthetase"/>
    <property type="match status" value="3"/>
</dbReference>
<dbReference type="CDD" id="cd19534">
    <property type="entry name" value="E_NRPS"/>
    <property type="match status" value="2"/>
</dbReference>
<organism evidence="10 11">
    <name type="scientific">Paenibacillus mucilaginosus K02</name>
    <dbReference type="NCBI Taxonomy" id="997761"/>
    <lineage>
        <taxon>Bacteria</taxon>
        <taxon>Bacillati</taxon>
        <taxon>Bacillota</taxon>
        <taxon>Bacilli</taxon>
        <taxon>Bacillales</taxon>
        <taxon>Paenibacillaceae</taxon>
        <taxon>Paenibacillus</taxon>
    </lineage>
</organism>
<evidence type="ECO:0000259" key="9">
    <source>
        <dbReference type="PROSITE" id="PS50075"/>
    </source>
</evidence>
<evidence type="ECO:0000256" key="8">
    <source>
        <dbReference type="ARBA" id="ARBA00023268"/>
    </source>
</evidence>
<dbReference type="OrthoDB" id="9765680at2"/>
<reference evidence="10 11" key="1">
    <citation type="submission" date="2013-06" db="EMBL/GenBank/DDBJ databases">
        <title>Complete genome sequence of Paenibacillus mucilaginosus K02.</title>
        <authorList>
            <person name="Xiao B."/>
            <person name="Sun L."/>
            <person name="Xiao L."/>
            <person name="Lian B."/>
        </authorList>
    </citation>
    <scope>NUCLEOTIDE SEQUENCE [LARGE SCALE GENOMIC DNA]</scope>
    <source>
        <strain evidence="10 11">K02</strain>
    </source>
</reference>
<dbReference type="Proteomes" id="UP000007392">
    <property type="component" value="Chromosome"/>
</dbReference>
<dbReference type="FunFam" id="1.10.1200.10:FF:000005">
    <property type="entry name" value="Nonribosomal peptide synthetase 1"/>
    <property type="match status" value="3"/>
</dbReference>
<dbReference type="FunFam" id="3.40.50.12780:FF:000012">
    <property type="entry name" value="Non-ribosomal peptide synthetase"/>
    <property type="match status" value="1"/>
</dbReference>
<dbReference type="InterPro" id="IPR001242">
    <property type="entry name" value="Condensation_dom"/>
</dbReference>
<dbReference type="Pfam" id="PF00501">
    <property type="entry name" value="AMP-binding"/>
    <property type="match status" value="3"/>
</dbReference>
<dbReference type="InterPro" id="IPR045851">
    <property type="entry name" value="AMP-bd_C_sf"/>
</dbReference>
<dbReference type="Pfam" id="PF00550">
    <property type="entry name" value="PP-binding"/>
    <property type="match status" value="3"/>
</dbReference>
<dbReference type="GO" id="GO:0008610">
    <property type="term" value="P:lipid biosynthetic process"/>
    <property type="evidence" value="ECO:0007669"/>
    <property type="project" value="UniProtKB-ARBA"/>
</dbReference>
<feature type="domain" description="Carrier" evidence="9">
    <location>
        <begin position="770"/>
        <end position="844"/>
    </location>
</feature>
<dbReference type="GO" id="GO:0044550">
    <property type="term" value="P:secondary metabolite biosynthetic process"/>
    <property type="evidence" value="ECO:0007669"/>
    <property type="project" value="UniProtKB-ARBA"/>
</dbReference>
<dbReference type="InterPro" id="IPR000873">
    <property type="entry name" value="AMP-dep_synth/lig_dom"/>
</dbReference>
<dbReference type="Gene3D" id="3.30.300.30">
    <property type="match status" value="3"/>
</dbReference>
<dbReference type="InterPro" id="IPR042099">
    <property type="entry name" value="ANL_N_sf"/>
</dbReference>
<evidence type="ECO:0000256" key="5">
    <source>
        <dbReference type="ARBA" id="ARBA00022598"/>
    </source>
</evidence>
<dbReference type="InterPro" id="IPR025110">
    <property type="entry name" value="AMP-bd_C"/>
</dbReference>
<evidence type="ECO:0000313" key="11">
    <source>
        <dbReference type="Proteomes" id="UP000007392"/>
    </source>
</evidence>
<keyword evidence="4" id="KW-0597">Phosphoprotein</keyword>
<dbReference type="CDD" id="cd19543">
    <property type="entry name" value="DCL_NRPS"/>
    <property type="match status" value="2"/>
</dbReference>
<dbReference type="KEGG" id="pmw:B2K_16865"/>
<dbReference type="InterPro" id="IPR010071">
    <property type="entry name" value="AA_adenyl_dom"/>
</dbReference>
<feature type="domain" description="Carrier" evidence="9">
    <location>
        <begin position="2307"/>
        <end position="2381"/>
    </location>
</feature>
<evidence type="ECO:0000313" key="10">
    <source>
        <dbReference type="EMBL" id="AFH62371.2"/>
    </source>
</evidence>
<dbReference type="InterPro" id="IPR009081">
    <property type="entry name" value="PP-bd_ACP"/>
</dbReference>
<dbReference type="GO" id="GO:0043041">
    <property type="term" value="P:amino acid activation for nonribosomal peptide biosynthetic process"/>
    <property type="evidence" value="ECO:0007669"/>
    <property type="project" value="TreeGrafter"/>
</dbReference>
<feature type="domain" description="Carrier" evidence="9">
    <location>
        <begin position="3824"/>
        <end position="3899"/>
    </location>
</feature>
<dbReference type="Gene3D" id="3.40.50.980">
    <property type="match status" value="4"/>
</dbReference>
<dbReference type="PANTHER" id="PTHR45527:SF1">
    <property type="entry name" value="FATTY ACID SYNTHASE"/>
    <property type="match status" value="1"/>
</dbReference>
<gene>
    <name evidence="10" type="ORF">B2K_16865</name>
</gene>
<dbReference type="GO" id="GO:0005737">
    <property type="term" value="C:cytoplasm"/>
    <property type="evidence" value="ECO:0007669"/>
    <property type="project" value="TreeGrafter"/>
</dbReference>
<dbReference type="CDD" id="cd05930">
    <property type="entry name" value="A_NRPS"/>
    <property type="match status" value="1"/>
</dbReference>
<dbReference type="PROSITE" id="PS00012">
    <property type="entry name" value="PHOSPHOPANTETHEINE"/>
    <property type="match status" value="2"/>
</dbReference>
<dbReference type="CDD" id="cd19531">
    <property type="entry name" value="LCL_NRPS-like"/>
    <property type="match status" value="1"/>
</dbReference>
<evidence type="ECO:0000256" key="1">
    <source>
        <dbReference type="ARBA" id="ARBA00001957"/>
    </source>
</evidence>
<comment type="similarity">
    <text evidence="2">Belongs to the ATP-dependent AMP-binding enzyme family.</text>
</comment>
<comment type="cofactor">
    <cofactor evidence="1">
        <name>pantetheine 4'-phosphate</name>
        <dbReference type="ChEBI" id="CHEBI:47942"/>
    </cofactor>
</comment>
<dbReference type="InterPro" id="IPR029058">
    <property type="entry name" value="AB_hydrolase_fold"/>
</dbReference>
<keyword evidence="7" id="KW-0045">Antibiotic biosynthesis</keyword>
<evidence type="ECO:0000256" key="2">
    <source>
        <dbReference type="ARBA" id="ARBA00006432"/>
    </source>
</evidence>
<evidence type="ECO:0000256" key="6">
    <source>
        <dbReference type="ARBA" id="ARBA00022737"/>
    </source>
</evidence>
<dbReference type="InterPro" id="IPR020845">
    <property type="entry name" value="AMP-binding_CS"/>
</dbReference>
<protein>
    <submittedName>
        <fullName evidence="10">Fusaricidin synthetase</fullName>
    </submittedName>
</protein>
<dbReference type="GO" id="GO:0031177">
    <property type="term" value="F:phosphopantetheine binding"/>
    <property type="evidence" value="ECO:0007669"/>
    <property type="project" value="InterPro"/>
</dbReference>
<keyword evidence="5" id="KW-0436">Ligase</keyword>
<dbReference type="FunFam" id="2.30.38.10:FF:000001">
    <property type="entry name" value="Non-ribosomal peptide synthetase PvdI"/>
    <property type="match status" value="3"/>
</dbReference>
<dbReference type="Gene3D" id="3.40.50.12780">
    <property type="entry name" value="N-terminal domain of ligase-like"/>
    <property type="match status" value="1"/>
</dbReference>
<dbReference type="SUPFAM" id="SSF52777">
    <property type="entry name" value="CoA-dependent acyltransferases"/>
    <property type="match status" value="11"/>
</dbReference>
<dbReference type="HOGENOM" id="CLU_223200_0_0_9"/>
<keyword evidence="3" id="KW-0596">Phosphopantetheine</keyword>
<dbReference type="SUPFAM" id="SSF47336">
    <property type="entry name" value="ACP-like"/>
    <property type="match status" value="3"/>
</dbReference>
<dbReference type="Gene3D" id="3.30.559.10">
    <property type="entry name" value="Chloramphenicol acetyltransferase-like domain"/>
    <property type="match status" value="5"/>
</dbReference>
<keyword evidence="6" id="KW-0677">Repeat</keyword>
<name>I0BJ24_9BACL</name>
<dbReference type="RefSeq" id="WP_016362612.1">
    <property type="nucleotide sequence ID" value="NC_017672.3"/>
</dbReference>
<dbReference type="Gene3D" id="1.10.1200.10">
    <property type="entry name" value="ACP-like"/>
    <property type="match status" value="2"/>
</dbReference>
<dbReference type="PROSITE" id="PS50075">
    <property type="entry name" value="CARRIER"/>
    <property type="match status" value="3"/>
</dbReference>
<accession>I0BJ24</accession>
<sequence length="4361" mass="485832">MINPKEKISLGEKMAQSSEYWKSLGLSEVDRAAVPHDFFSEGKYESRTETLVLHEALQDRLHALTQGHDLPLFVLMTAALYVELSKYNRQPAFTVGIPAYGGSRQQGEQPLANQVLPCKIGIPPESTVRELLRAVQAGVLACYDHQYCDVEQVLRSADLCGDLLELTSANISLNTLHSPGHIDSICRSPKNQLAVCVDKREDGSLAVSFVYNSRLFKEESISLFGARFIHIIRELAADLDRPVSGIEIITAEEKQLLLHDFNDTFAGYPLDSTVKEQFEAQAAATPDHIAVECGGQTLTYRELNAKANQLARLLREQGVEPDQLVAILAHGSLELMIAMAAVWKAGGAYVPIDVSYPDDRKEYMLRDSGARLVLTTPGLTDGLAFDGKVVDLTDGRLYTGDDSNLETTASARSLVYVIYTSGSTGNPKGVMIENRSLLNYLSYCRASYQENGIGDFPLFTSISFDLTVTSMYVPLLSGHKLTIYDTSDKLSFLHIVKQKLDIMKLTPAHLSVINGLSLDEISISKFIVGGEELSYPLTDSVYRKFGGNTDIINEYGPTEATVGCIVYRYEPKERWEKTLPIGKPISNTRIYILDQDRRLAPIGVVGELWIAGDGLARGYWGQPELTEQKFVPDPFRAGERMYRSGDIARWLPDGNIEFFGRADHQVKLRGFRIELGEIEARLLGHPDVKEAVVLALENEQGEKYLSAYYVGTTEANAAEIKEYLRINLPEYMVPSYFTPLRQMPLTGNGKVDRKALPKPDVHSRRALYEAPRDEVEAKLAEIWSEVLGVEQVGIHDNFFDLGGDSIKAIRIASKLQKYGYQLKVKELFDHATLQEAGRRVTAGQSAVRQEAVTGEAVLTPIQRMFFELNLTDAHHWNQSVMLYRREGFSEEILREVLTCLVTHHDALRMTYRQDNGRVIQWNRPADDRLFELTAVDVRGEAEAEEAIRRHGLRLQSSMRLEQGPLVKAGLFRTGEGDHLLLAIHHLVVDGVSWRILLEDFSAAYEQALQGETLRLQAKTDSFQAWGAYLQGIADSGRLQEEAGYWERIESADVKPLPVDHHLSPDSCRPQVKDQHQVSIEFSREETDDLLKRTNRAYGTDINAILLTALALAVREWTKEPQVLVSLEGHGREPLDGTLDISRTVGWFTTHYPVLLQTGADVRLAEAIKGVKETLKRIPGKGIGYGILKHLGGGRAWKASPQISFNYLGQFDEALQGGLFELSKLSGGPSISPDGEPLYDLDIVGDISGHRLALTLAYSRHSYEDSTMAELAASYKRHLLAIISHCVSRPDTERTPSDYLAGDLELEELEALKARYESGLGLRIKEIYPLTPMQEGMLFHSLLGDPSGAYVEQRAFTVEGRFDVERFEESFHRLLDRYEILKSVVVHEGLQSPKQLIVEGRRASFRCEDLSAWTESERTLHVREFETADRAQRFRLSEDPLNRLTVFRLGGERFRIVWSWHHILMDGWCGGIVLQDLFRLYASLASGEEAADQAWREPAPYSDYVKWLQRQSRNEAGRYWARYLEGYETMAQIPGSPAAGGQAYRKAKLEFTLSQASSEALTAVGRQAQVTLNTVIGAVWGILLQNYVNSEDVVFGAVVSGRNAEVERIEEMVGLFINTIPVRVKSDQTSRFTDLLQSMQRQALESAPYDYYALADIQALAGVKRKLVNHLVTFQNYYVDESLDRLPSSLELRVTDASIHEQNNYDLAVMVIPGDEVKFVISYNEQVYDPAAVDGIRRHLMHIIQTVSADADIPVSGIELTTPEEKRQIVYDFNRAVSADAADPATIVERFEAQAARRPEHPAVVAGNRQLTYRELNERSSRLARMLQSHGVGADTLVGLLAEPSVEMVIGMLGILKSGGAYVPMDPGQPEERIRYVLDDAGVQIVVTAGGGAGTSGEGSSKLKAFQGLVLDLTDGGLPVNESGLHSGETGNPAPVHTRDSLAYVIYTSGTTGQSKGVMVTHSGLANYVNAMIEKAGITDEDATALLSSYAFDLGYTAVYTALAGGITLHLPPEETYKDPDALVRYALGHCTYLKMTPSLFQLLLLGENLEQIVQTSRLRLIILGGEPFNPKHLEQFYGMDREGRVRFMNHYGPTESTIGCAAELLPREGIESFAGVIGRPLAGCRIYIADRQGHLAPVGVPGELWVAGAGVARGYLGRPDLTAEKFTENPWVSGERLYRTGDLAKWRADGQIEYIGRIDNQVKIRGYRIEPGEIEAKLLSCPSVQEAVVLPWRGGGQDALLAAYLVGPQRPDIAGIRDELMQALPHYMVPSVFTLLERMPLTSNGKVDRRALPEPDFRAGAAGEYAAPRTEIEARLAEVWSEVLGAGRVGIRDNFFDLGGDSIKAIRIVSKLQKYGYRLDMKELFQRVTIQELSAKVTTSRRVVSQAAVTGEAALTPIQAMFFEQNRRDPHHWNQAVMLYSREGFDERALRQVFRQIAVHHDALRMVYRVEGARIVQFNRGVEEPLFDLTVIDYRGQGSVSEAVEEQCSRIQGSIDLQGGPLVQLGLFHTDEGDHLLIAIHHLAVDGVSWRILFEDFSAGYSQALQGQPVVFQSKTNSFREWAAFLQEQAAGELLQAELPYWQRLKEAAASALPAGRGPDEHPGRQLRHYRKAALSLSPEETEALLKQTSRAYRTEINDLLLAALALAVRKWTAADQVLVTLEGHGRENLEGDIDISRTVGWFTTHYPVLLPLQEAGNVGTLIKEVKETLRRVPHKGIGYGMLAYLGDHPALREVKPQIKFNYLGQFDGDIDQGVFELSPLSAGQDVSPHGDKAYDLEIVGTITDRRLEIVLSYNGLLFDEETMEQVAAWYQAGLLSVIDHCRSRAHSETTPSDYPAAPDLDLQELERLKAKVEGEKGYRIEDIYSLTPMQEGMLFHSLLNQGAGTYVEQKSFIAGGDLDTGLLEQSFRRLARHYEILRTAVVHEGLKTPKQLILGGRPAEFHYEDLSGLDPQRQADYAAEWEEADRRRGFDLAEDSLLRLSVLKLGEARHKVVWSSHHILMDGWCSGIIIGDLFVIYGAMKHGRTPVLSQPPRFADYIQWLQSRNPGKARQYWASQVEGYGTVARIPGYNDEAGDGPFQPGHLSFTVGRELTAALTEIGKEAQVTLNTVIQAVWGLLLQRYANSDDVVFGSVVSGRNAEVDGIEQMVGLFINTIPIRVRTDEHTRFVDVLGRLQQEALEAAKYDYYPLAEIQSLSEVKGKLVNHILIFQNNAIDELVKAPDGELGFTMSDITVHEQTNYDLDVMVFPNEELTFMLSYNEAVYDRQQVRKLEDQLLRIMEAVVRSREVNVSRIDMLTEAEQRQLTEEFNATALEFAREQTVHGLIEEQAGRTPERTAVHFGWQSLTYRELNAKANQLARVLRSEGVGPDTVVGLMVPRSLEMLVGILGILKAGGAYLPLDPSHPKDRIGYMLEDAQVRLLLTSGGLEGLAGELRFGGALLDVMSEQLYQGDDTSLEPVNSSRDLAYVLYTSGSTGNPKGVMVEHRQVSNFITAIVEATELTRSDSILCLTTISFDIFGLETLVPLAHGMQVIVGSEEEGSDGTKLAALIRRFGIEAMQSTPSRLKLLLEHAAFREALGGMQRILIGGEELPAALWERLQAYDRLAVYNVYGPTETTIWSTVKRMETGAARLTIGKPIGNTQIYMVDAQDQLTPVGVPGHMCIAGDGVTRGYLGRPELTAEKFVDNPFVPGTRMYKTGDLARWLPSGEIEFLGRMDNQVKIRGYRIELGEIEHRLAGHAAVKEAVVTARTDESGQPYLCAYVVGRSGPVEKGELKGHLKAGLPEYMIPAYFVQLEEIPLTSNGKVNRKALPAPDESALVTGGYEAPQTAVEETLAAIWSRVLGVAQVGIHDSFFDLGGHSLKATLLMSGIHQKLQVEVPLQELFRRPTIRELAGYIETAGARAYEAIEPVEEQAWYEASSAQKRMYALQQLDPQSTAYHMPGVYELEGRVDAGRLERALKGLVQRHEALRTSFAAEDGEIVQRIEREASFGVPARSYGEKPIEAIAADFVKPFELERAPLFRAELAEAGGRTYLLLDMHHIISDGVSMGILVKDFVRLYNGEEPEPLRIQYKDYAAWHNQRLREGELAKQEAYWTAQFEDGVPVLRLPYDYERPALQSFEGERLHFTLGGEATQGLRVLAKEQEATMPMVLMSVFTILLSKYSGQEDIVVGTPVAGRPHADLQEMVGMFVNTLALRSRPAGGKTFRAYLQEVKMSSLQAYDHQSYPLEQLAEKLVIRRDLSRNPLFDAVFNWNNVDYEQAGDEDGLWFKPVPLESNSSRVDISLSAFESSDDIELTLTYVSRLFKRQTMERLIGDFRRIVDEVTNDSEMRLQDIELLSDEERTQVMQEKEAVLSLRGSDFDF</sequence>
<evidence type="ECO:0000256" key="7">
    <source>
        <dbReference type="ARBA" id="ARBA00023194"/>
    </source>
</evidence>
<dbReference type="SUPFAM" id="SSF56801">
    <property type="entry name" value="Acetyl-CoA synthetase-like"/>
    <property type="match status" value="3"/>
</dbReference>
<dbReference type="FunFam" id="3.30.300.30:FF:000010">
    <property type="entry name" value="Enterobactin synthetase component F"/>
    <property type="match status" value="3"/>
</dbReference>
<dbReference type="PANTHER" id="PTHR45527">
    <property type="entry name" value="NONRIBOSOMAL PEPTIDE SYNTHETASE"/>
    <property type="match status" value="1"/>
</dbReference>
<evidence type="ECO:0000256" key="4">
    <source>
        <dbReference type="ARBA" id="ARBA00022553"/>
    </source>
</evidence>
<dbReference type="SMART" id="SM00823">
    <property type="entry name" value="PKS_PP"/>
    <property type="match status" value="3"/>
</dbReference>
<dbReference type="NCBIfam" id="NF003417">
    <property type="entry name" value="PRK04813.1"/>
    <property type="match status" value="3"/>
</dbReference>
<dbReference type="EMBL" id="CP003422">
    <property type="protein sequence ID" value="AFH62371.2"/>
    <property type="molecule type" value="Genomic_DNA"/>
</dbReference>
<evidence type="ECO:0000256" key="3">
    <source>
        <dbReference type="ARBA" id="ARBA00022450"/>
    </source>
</evidence>
<keyword evidence="8" id="KW-0511">Multifunctional enzyme</keyword>
<dbReference type="NCBIfam" id="TIGR01720">
    <property type="entry name" value="NRPS-para261"/>
    <property type="match status" value="2"/>
</dbReference>
<dbReference type="Gene3D" id="3.30.559.30">
    <property type="entry name" value="Nonribosomal peptide synthetase, condensation domain"/>
    <property type="match status" value="6"/>
</dbReference>
<dbReference type="Gene3D" id="3.40.50.1820">
    <property type="entry name" value="alpha/beta hydrolase"/>
    <property type="match status" value="1"/>
</dbReference>
<dbReference type="NCBIfam" id="TIGR01733">
    <property type="entry name" value="AA-adenyl-dom"/>
    <property type="match status" value="3"/>
</dbReference>
<dbReference type="PROSITE" id="PS00455">
    <property type="entry name" value="AMP_BINDING"/>
    <property type="match status" value="3"/>
</dbReference>
<dbReference type="Gene3D" id="2.30.38.10">
    <property type="entry name" value="Luciferase, Domain 3"/>
    <property type="match status" value="2"/>
</dbReference>
<dbReference type="InterPro" id="IPR010060">
    <property type="entry name" value="NRPS_synth"/>
</dbReference>
<proteinExistence type="inferred from homology"/>
<dbReference type="Pfam" id="PF13193">
    <property type="entry name" value="AMP-binding_C"/>
    <property type="match status" value="3"/>
</dbReference>
<dbReference type="InterPro" id="IPR006162">
    <property type="entry name" value="Ppantetheine_attach_site"/>
</dbReference>
<dbReference type="InterPro" id="IPR020806">
    <property type="entry name" value="PKS_PP-bd"/>
</dbReference>